<sequence length="127" mass="14531">MNDKLGSRLSALAINRLWFWVCLVFALCLLDPLPIDPIPFFGVPGAAVSLIFFWISYHLHFNRHKRLRMSAIAALAEEGNLTVNKVADTLKIRKEKAESLLEEMLEQDMLTRTGEKKKKTTTYSLRP</sequence>
<organism evidence="2 3">
    <name type="scientific">Candidatus Falkowbacteria bacterium RIFOXYA2_FULL_47_19</name>
    <dbReference type="NCBI Taxonomy" id="1797994"/>
    <lineage>
        <taxon>Bacteria</taxon>
        <taxon>Candidatus Falkowiibacteriota</taxon>
    </lineage>
</organism>
<keyword evidence="1" id="KW-0472">Membrane</keyword>
<proteinExistence type="predicted"/>
<keyword evidence="1" id="KW-1133">Transmembrane helix</keyword>
<evidence type="ECO:0000313" key="3">
    <source>
        <dbReference type="Proteomes" id="UP000178367"/>
    </source>
</evidence>
<comment type="caution">
    <text evidence="2">The sequence shown here is derived from an EMBL/GenBank/DDBJ whole genome shotgun (WGS) entry which is preliminary data.</text>
</comment>
<gene>
    <name evidence="2" type="ORF">A2227_06960</name>
</gene>
<protein>
    <submittedName>
        <fullName evidence="2">Uncharacterized protein</fullName>
    </submittedName>
</protein>
<reference evidence="2 3" key="1">
    <citation type="journal article" date="2016" name="Nat. Commun.">
        <title>Thousands of microbial genomes shed light on interconnected biogeochemical processes in an aquifer system.</title>
        <authorList>
            <person name="Anantharaman K."/>
            <person name="Brown C.T."/>
            <person name="Hug L.A."/>
            <person name="Sharon I."/>
            <person name="Castelle C.J."/>
            <person name="Probst A.J."/>
            <person name="Thomas B.C."/>
            <person name="Singh A."/>
            <person name="Wilkins M.J."/>
            <person name="Karaoz U."/>
            <person name="Brodie E.L."/>
            <person name="Williams K.H."/>
            <person name="Hubbard S.S."/>
            <person name="Banfield J.F."/>
        </authorList>
    </citation>
    <scope>NUCLEOTIDE SEQUENCE [LARGE SCALE GENOMIC DNA]</scope>
</reference>
<evidence type="ECO:0000256" key="1">
    <source>
        <dbReference type="SAM" id="Phobius"/>
    </source>
</evidence>
<accession>A0A1F5SEA9</accession>
<dbReference type="AlphaFoldDB" id="A0A1F5SEA9"/>
<name>A0A1F5SEA9_9BACT</name>
<dbReference type="Proteomes" id="UP000178367">
    <property type="component" value="Unassembled WGS sequence"/>
</dbReference>
<feature type="transmembrane region" description="Helical" evidence="1">
    <location>
        <begin position="12"/>
        <end position="32"/>
    </location>
</feature>
<dbReference type="EMBL" id="MFGB01000023">
    <property type="protein sequence ID" value="OGF25060.1"/>
    <property type="molecule type" value="Genomic_DNA"/>
</dbReference>
<feature type="transmembrane region" description="Helical" evidence="1">
    <location>
        <begin position="38"/>
        <end position="59"/>
    </location>
</feature>
<keyword evidence="1" id="KW-0812">Transmembrane</keyword>
<evidence type="ECO:0000313" key="2">
    <source>
        <dbReference type="EMBL" id="OGF25060.1"/>
    </source>
</evidence>